<accession>A0A401TIE7</accession>
<reference evidence="1 2" key="1">
    <citation type="journal article" date="2018" name="Nat. Ecol. Evol.">
        <title>Shark genomes provide insights into elasmobranch evolution and the origin of vertebrates.</title>
        <authorList>
            <person name="Hara Y"/>
            <person name="Yamaguchi K"/>
            <person name="Onimaru K"/>
            <person name="Kadota M"/>
            <person name="Koyanagi M"/>
            <person name="Keeley SD"/>
            <person name="Tatsumi K"/>
            <person name="Tanaka K"/>
            <person name="Motone F"/>
            <person name="Kageyama Y"/>
            <person name="Nozu R"/>
            <person name="Adachi N"/>
            <person name="Nishimura O"/>
            <person name="Nakagawa R"/>
            <person name="Tanegashima C"/>
            <person name="Kiyatake I"/>
            <person name="Matsumoto R"/>
            <person name="Murakumo K"/>
            <person name="Nishida K"/>
            <person name="Terakita A"/>
            <person name="Kuratani S"/>
            <person name="Sato K"/>
            <person name="Hyodo S Kuraku.S."/>
        </authorList>
    </citation>
    <scope>NUCLEOTIDE SEQUENCE [LARGE SCALE GENOMIC DNA]</scope>
</reference>
<sequence>ANASVVENVFPWFPNSVLCLKILLTVLKLPSISVTPLTLPG</sequence>
<keyword evidence="2" id="KW-1185">Reference proteome</keyword>
<gene>
    <name evidence="1" type="ORF">chiPu_0026153</name>
</gene>
<evidence type="ECO:0000313" key="2">
    <source>
        <dbReference type="Proteomes" id="UP000287033"/>
    </source>
</evidence>
<dbReference type="Proteomes" id="UP000287033">
    <property type="component" value="Unassembled WGS sequence"/>
</dbReference>
<feature type="non-terminal residue" evidence="1">
    <location>
        <position position="1"/>
    </location>
</feature>
<name>A0A401TIE7_CHIPU</name>
<evidence type="ECO:0000313" key="1">
    <source>
        <dbReference type="EMBL" id="GCC42383.1"/>
    </source>
</evidence>
<dbReference type="EMBL" id="BEZZ01073488">
    <property type="protein sequence ID" value="GCC42383.1"/>
    <property type="molecule type" value="Genomic_DNA"/>
</dbReference>
<organism evidence="1 2">
    <name type="scientific">Chiloscyllium punctatum</name>
    <name type="common">Brownbanded bambooshark</name>
    <name type="synonym">Hemiscyllium punctatum</name>
    <dbReference type="NCBI Taxonomy" id="137246"/>
    <lineage>
        <taxon>Eukaryota</taxon>
        <taxon>Metazoa</taxon>
        <taxon>Chordata</taxon>
        <taxon>Craniata</taxon>
        <taxon>Vertebrata</taxon>
        <taxon>Chondrichthyes</taxon>
        <taxon>Elasmobranchii</taxon>
        <taxon>Galeomorphii</taxon>
        <taxon>Galeoidea</taxon>
        <taxon>Orectolobiformes</taxon>
        <taxon>Hemiscylliidae</taxon>
        <taxon>Chiloscyllium</taxon>
    </lineage>
</organism>
<comment type="caution">
    <text evidence="1">The sequence shown here is derived from an EMBL/GenBank/DDBJ whole genome shotgun (WGS) entry which is preliminary data.</text>
</comment>
<dbReference type="AlphaFoldDB" id="A0A401TIE7"/>
<protein>
    <submittedName>
        <fullName evidence="1">Uncharacterized protein</fullName>
    </submittedName>
</protein>
<proteinExistence type="predicted"/>